<accession>A0A2Z5FXU8</accession>
<evidence type="ECO:0000313" key="2">
    <source>
        <dbReference type="Proteomes" id="UP000253606"/>
    </source>
</evidence>
<proteinExistence type="predicted"/>
<evidence type="ECO:0000313" key="1">
    <source>
        <dbReference type="EMBL" id="AXC11196.1"/>
    </source>
</evidence>
<sequence length="62" mass="6914">MISVDAIANAWRLLLSWALAEQTRVLPAEMGRTYVSNLKRNALDTSIPAKEEPPGFEKPKAF</sequence>
<gene>
    <name evidence="1" type="ORF">ACPOL_1856</name>
</gene>
<dbReference type="EMBL" id="CP030840">
    <property type="protein sequence ID" value="AXC11196.1"/>
    <property type="molecule type" value="Genomic_DNA"/>
</dbReference>
<dbReference type="KEGG" id="abas:ACPOL_1856"/>
<protein>
    <submittedName>
        <fullName evidence="1">Uncharacterized protein</fullName>
    </submittedName>
</protein>
<dbReference type="Proteomes" id="UP000253606">
    <property type="component" value="Chromosome"/>
</dbReference>
<name>A0A2Z5FXU8_9BACT</name>
<keyword evidence="2" id="KW-1185">Reference proteome</keyword>
<reference evidence="1 2" key="1">
    <citation type="journal article" date="2018" name="Front. Microbiol.">
        <title>Hydrolytic Capabilities as a Key to Environmental Success: Chitinolytic and Cellulolytic Acidobacteria From Acidic Sub-arctic Soils and Boreal Peatlands.</title>
        <authorList>
            <person name="Belova S.E."/>
            <person name="Ravin N.V."/>
            <person name="Pankratov T.A."/>
            <person name="Rakitin A.L."/>
            <person name="Ivanova A.A."/>
            <person name="Beletsky A.V."/>
            <person name="Mardanov A.V."/>
            <person name="Sinninghe Damste J.S."/>
            <person name="Dedysh S.N."/>
        </authorList>
    </citation>
    <scope>NUCLEOTIDE SEQUENCE [LARGE SCALE GENOMIC DNA]</scope>
    <source>
        <strain evidence="1 2">SBC82</strain>
    </source>
</reference>
<dbReference type="AlphaFoldDB" id="A0A2Z5FXU8"/>
<organism evidence="1 2">
    <name type="scientific">Acidisarcina polymorpha</name>
    <dbReference type="NCBI Taxonomy" id="2211140"/>
    <lineage>
        <taxon>Bacteria</taxon>
        <taxon>Pseudomonadati</taxon>
        <taxon>Acidobacteriota</taxon>
        <taxon>Terriglobia</taxon>
        <taxon>Terriglobales</taxon>
        <taxon>Acidobacteriaceae</taxon>
        <taxon>Acidisarcina</taxon>
    </lineage>
</organism>